<organism evidence="1 2">
    <name type="scientific">Enorma massiliensis</name>
    <dbReference type="NCBI Taxonomy" id="1472761"/>
    <lineage>
        <taxon>Bacteria</taxon>
        <taxon>Bacillati</taxon>
        <taxon>Actinomycetota</taxon>
        <taxon>Coriobacteriia</taxon>
        <taxon>Coriobacteriales</taxon>
        <taxon>Coriobacteriaceae</taxon>
        <taxon>Enorma</taxon>
    </lineage>
</organism>
<comment type="caution">
    <text evidence="1">The sequence shown here is derived from an EMBL/GenBank/DDBJ whole genome shotgun (WGS) entry which is preliminary data.</text>
</comment>
<keyword evidence="2" id="KW-1185">Reference proteome</keyword>
<name>A0A1Y3U2S5_9ACTN</name>
<gene>
    <name evidence="1" type="ORF">B5G21_05750</name>
</gene>
<reference evidence="2" key="1">
    <citation type="submission" date="2017-04" db="EMBL/GenBank/DDBJ databases">
        <title>Function of individual gut microbiota members based on whole genome sequencing of pure cultures obtained from chicken caecum.</title>
        <authorList>
            <person name="Medvecky M."/>
            <person name="Cejkova D."/>
            <person name="Polansky O."/>
            <person name="Karasova D."/>
            <person name="Kubasova T."/>
            <person name="Cizek A."/>
            <person name="Rychlik I."/>
        </authorList>
    </citation>
    <scope>NUCLEOTIDE SEQUENCE [LARGE SCALE GENOMIC DNA]</scope>
    <source>
        <strain evidence="2">An70</strain>
    </source>
</reference>
<dbReference type="EMBL" id="NFHO01000005">
    <property type="protein sequence ID" value="OUN43094.1"/>
    <property type="molecule type" value="Genomic_DNA"/>
</dbReference>
<dbReference type="Proteomes" id="UP000196560">
    <property type="component" value="Unassembled WGS sequence"/>
</dbReference>
<protein>
    <submittedName>
        <fullName evidence="1">Uncharacterized protein</fullName>
    </submittedName>
</protein>
<proteinExistence type="predicted"/>
<evidence type="ECO:0000313" key="1">
    <source>
        <dbReference type="EMBL" id="OUN43094.1"/>
    </source>
</evidence>
<sequence>MVYRFLYGRLARMGGALARGRAKLKKAVAAKMGTLNAPWSRLCFEPLRLMGRSLCARGEATQTTRFFAR</sequence>
<accession>A0A1Y3U2S5</accession>
<dbReference type="AlphaFoldDB" id="A0A1Y3U2S5"/>
<evidence type="ECO:0000313" key="2">
    <source>
        <dbReference type="Proteomes" id="UP000196560"/>
    </source>
</evidence>